<accession>A0A9P0FX76</accession>
<keyword evidence="4 8" id="KW-1133">Transmembrane helix</keyword>
<comment type="subcellular location">
    <subcellularLocation>
        <location evidence="1 8">Cell membrane</location>
        <topology evidence="1 8">Multi-pass membrane protein</topology>
    </subcellularLocation>
</comment>
<dbReference type="OrthoDB" id="6478931at2759"/>
<feature type="transmembrane region" description="Helical" evidence="8">
    <location>
        <begin position="300"/>
        <end position="321"/>
    </location>
</feature>
<reference evidence="9" key="1">
    <citation type="submission" date="2021-12" db="EMBL/GenBank/DDBJ databases">
        <authorList>
            <person name="King R."/>
        </authorList>
    </citation>
    <scope>NUCLEOTIDE SEQUENCE</scope>
</reference>
<dbReference type="EMBL" id="LR824024">
    <property type="protein sequence ID" value="CAH0595486.1"/>
    <property type="molecule type" value="Genomic_DNA"/>
</dbReference>
<evidence type="ECO:0000313" key="9">
    <source>
        <dbReference type="EMBL" id="CAH0595486.1"/>
    </source>
</evidence>
<comment type="similarity">
    <text evidence="8">Belongs to the insect chemoreceptor superfamily. Gustatory receptor (GR) family.</text>
</comment>
<dbReference type="GO" id="GO:0030425">
    <property type="term" value="C:dendrite"/>
    <property type="evidence" value="ECO:0007669"/>
    <property type="project" value="TreeGrafter"/>
</dbReference>
<comment type="caution">
    <text evidence="8">Lacks conserved residue(s) required for the propagation of feature annotation.</text>
</comment>
<keyword evidence="7 8" id="KW-0807">Transducer</keyword>
<evidence type="ECO:0000256" key="6">
    <source>
        <dbReference type="ARBA" id="ARBA00023170"/>
    </source>
</evidence>
<dbReference type="GO" id="GO:0030424">
    <property type="term" value="C:axon"/>
    <property type="evidence" value="ECO:0007669"/>
    <property type="project" value="TreeGrafter"/>
</dbReference>
<dbReference type="GO" id="GO:0007635">
    <property type="term" value="P:chemosensory behavior"/>
    <property type="evidence" value="ECO:0007669"/>
    <property type="project" value="TreeGrafter"/>
</dbReference>
<keyword evidence="3 8" id="KW-0812">Transmembrane</keyword>
<dbReference type="GO" id="GO:0008049">
    <property type="term" value="P:male courtship behavior"/>
    <property type="evidence" value="ECO:0007669"/>
    <property type="project" value="TreeGrafter"/>
</dbReference>
<evidence type="ECO:0000256" key="4">
    <source>
        <dbReference type="ARBA" id="ARBA00022989"/>
    </source>
</evidence>
<dbReference type="Pfam" id="PF08395">
    <property type="entry name" value="7tm_7"/>
    <property type="match status" value="1"/>
</dbReference>
<dbReference type="GO" id="GO:0005886">
    <property type="term" value="C:plasma membrane"/>
    <property type="evidence" value="ECO:0007669"/>
    <property type="project" value="UniProtKB-SubCell"/>
</dbReference>
<evidence type="ECO:0000256" key="8">
    <source>
        <dbReference type="RuleBase" id="RU363108"/>
    </source>
</evidence>
<dbReference type="Proteomes" id="UP001154114">
    <property type="component" value="Chromosome 21"/>
</dbReference>
<comment type="function">
    <text evidence="8">Gustatory receptor which mediates acceptance or avoidance behavior, depending on its substrates.</text>
</comment>
<proteinExistence type="inferred from homology"/>
<keyword evidence="10" id="KW-1185">Reference proteome</keyword>
<keyword evidence="2 8" id="KW-1003">Cell membrane</keyword>
<feature type="transmembrane region" description="Helical" evidence="8">
    <location>
        <begin position="142"/>
        <end position="167"/>
    </location>
</feature>
<dbReference type="InterPro" id="IPR013604">
    <property type="entry name" value="7TM_chemorcpt"/>
</dbReference>
<sequence length="432" mass="48846">MTSPRGQCVVSGALGLVLRMSQLAGVAPLGFQKVREGWRVHVSYAASLYGRVLGSLLCVMSIAAIAVDICYQPEKSFRTRTDSSRVVWVADVGVVGLVVGTATFTGLNRMRSFTSYVLHLQKINLKLNHYYPKQSHERSQMLIVISSMILTVFTIFLDYGIFMYHVVQENQKVALSSLYVFYNISSVVLQITLLQFSQIATSVYIAVETLNKCLNSMLQEVLSKSCDVNNFITQKENRVNSYTNNYNVPFKFINNVIDTLPVCQVPIEPMKPSPQTIRCLALVYCSICDVVRQVNSSFGLVLVALLLSLLLHLVITPYHVITNIFNADRSDCSSPSLQVNWAIMHFTNLMLIIEPCHRTHEGMEYTKHLISQMTRFSSPRHDALLTELEVFFRHLMMNEFTYAPLKLFPLNRMLIVTILGSITTYLVVMIQL</sequence>
<gene>
    <name evidence="9" type="ORF">CINC_LOCUS6857</name>
</gene>
<keyword evidence="5 8" id="KW-0472">Membrane</keyword>
<dbReference type="PANTHER" id="PTHR21143">
    <property type="entry name" value="INVERTEBRATE GUSTATORY RECEPTOR"/>
    <property type="match status" value="1"/>
</dbReference>
<evidence type="ECO:0000256" key="1">
    <source>
        <dbReference type="ARBA" id="ARBA00004651"/>
    </source>
</evidence>
<protein>
    <recommendedName>
        <fullName evidence="8">Gustatory receptor</fullName>
    </recommendedName>
</protein>
<feature type="transmembrane region" description="Helical" evidence="8">
    <location>
        <begin position="410"/>
        <end position="430"/>
    </location>
</feature>
<dbReference type="PANTHER" id="PTHR21143:SF133">
    <property type="entry name" value="GUSTATORY AND PHEROMONE RECEPTOR 32A-RELATED"/>
    <property type="match status" value="1"/>
</dbReference>
<evidence type="ECO:0000256" key="7">
    <source>
        <dbReference type="ARBA" id="ARBA00023224"/>
    </source>
</evidence>
<evidence type="ECO:0000256" key="2">
    <source>
        <dbReference type="ARBA" id="ARBA00022475"/>
    </source>
</evidence>
<dbReference type="GO" id="GO:0043025">
    <property type="term" value="C:neuronal cell body"/>
    <property type="evidence" value="ECO:0007669"/>
    <property type="project" value="TreeGrafter"/>
</dbReference>
<dbReference type="GO" id="GO:0050909">
    <property type="term" value="P:sensory perception of taste"/>
    <property type="evidence" value="ECO:0007669"/>
    <property type="project" value="InterPro"/>
</dbReference>
<evidence type="ECO:0000256" key="5">
    <source>
        <dbReference type="ARBA" id="ARBA00023136"/>
    </source>
</evidence>
<dbReference type="GO" id="GO:0007165">
    <property type="term" value="P:signal transduction"/>
    <property type="evidence" value="ECO:0007669"/>
    <property type="project" value="UniProtKB-KW"/>
</dbReference>
<evidence type="ECO:0000256" key="3">
    <source>
        <dbReference type="ARBA" id="ARBA00022692"/>
    </source>
</evidence>
<keyword evidence="6 8" id="KW-0675">Receptor</keyword>
<name>A0A9P0FX76_CHRIL</name>
<feature type="transmembrane region" description="Helical" evidence="8">
    <location>
        <begin position="50"/>
        <end position="71"/>
    </location>
</feature>
<organism evidence="9 10">
    <name type="scientific">Chrysodeixis includens</name>
    <name type="common">Soybean looper</name>
    <name type="synonym">Pseudoplusia includens</name>
    <dbReference type="NCBI Taxonomy" id="689277"/>
    <lineage>
        <taxon>Eukaryota</taxon>
        <taxon>Metazoa</taxon>
        <taxon>Ecdysozoa</taxon>
        <taxon>Arthropoda</taxon>
        <taxon>Hexapoda</taxon>
        <taxon>Insecta</taxon>
        <taxon>Pterygota</taxon>
        <taxon>Neoptera</taxon>
        <taxon>Endopterygota</taxon>
        <taxon>Lepidoptera</taxon>
        <taxon>Glossata</taxon>
        <taxon>Ditrysia</taxon>
        <taxon>Noctuoidea</taxon>
        <taxon>Noctuidae</taxon>
        <taxon>Plusiinae</taxon>
        <taxon>Chrysodeixis</taxon>
    </lineage>
</organism>
<evidence type="ECO:0000313" key="10">
    <source>
        <dbReference type="Proteomes" id="UP001154114"/>
    </source>
</evidence>
<dbReference type="AlphaFoldDB" id="A0A9P0FX76"/>